<dbReference type="PANTHER" id="PTHR19924:SF26">
    <property type="entry name" value="U3 SMALL NUCLEOLAR RNA-ASSOCIATED PROTEIN 15 HOMOLOG"/>
    <property type="match status" value="1"/>
</dbReference>
<dbReference type="GO" id="GO:0045943">
    <property type="term" value="P:positive regulation of transcription by RNA polymerase I"/>
    <property type="evidence" value="ECO:0007669"/>
    <property type="project" value="TreeGrafter"/>
</dbReference>
<comment type="subcellular location">
    <subcellularLocation>
        <location evidence="1">Nucleus</location>
        <location evidence="1">Nucleolus</location>
    </subcellularLocation>
</comment>
<keyword evidence="3 6" id="KW-0853">WD repeat</keyword>
<dbReference type="InterPro" id="IPR018983">
    <property type="entry name" value="U3_snoRNA-assocProt_15_C"/>
</dbReference>
<feature type="repeat" description="WD" evidence="6">
    <location>
        <begin position="118"/>
        <end position="159"/>
    </location>
</feature>
<sequence>MGEYRPLAVVSLPRRRQNTAPDQQQWKKYKVLWEGKEALSVNDMAFTPTTPHAIAVAHATKVEVYGVPSQSLLKSYTRFKDVVRAIDFRRDGRLFVASDDSGLVQVIDANAKVPLRKMKGHHGSVRSVRFCRDNLHVMSGGDDGTLRVWDISATSPLTTLKAHTDFVRAIDIADTNPFLVGSGSYDGTVRVWDTRHSSKPAAEQGEGQEEPNDAAAASAADEEDDAATSKQCLFRLVHGHPVESVLFMPAGRVVASAGGPCVKLWDLSSGGRMIRQIDAHSKAITGIALLRVGDGEEPVLVTASLDQTVKIHSMESYTVRHTFATPDALSCLAVSPRGDAIAAGMPTGDWFVRRRLDADRLNAVKQEEMEASRDEESELTTTIGYERAQKRRRVVAGSARFFAPDAEAITVDLRNKRKDTGLDKLLKSFQYQKALDRVCKGENACQIAALIEELRQRGALEIALRGKDPTTIEPILNFIHRQIGKEPILFDAAAHTLDVLLAENEWIYRQPDEKVNALLMKIKQFLGFERKLNSFAYEMQGAMDVILSGMP</sequence>
<keyword evidence="4" id="KW-0677">Repeat</keyword>
<evidence type="ECO:0000259" key="8">
    <source>
        <dbReference type="Pfam" id="PF09384"/>
    </source>
</evidence>
<dbReference type="InterPro" id="IPR019775">
    <property type="entry name" value="WD40_repeat_CS"/>
</dbReference>
<dbReference type="VEuPathDB" id="CryptoDB:Vbra_16710"/>
<keyword evidence="10" id="KW-1185">Reference proteome</keyword>
<dbReference type="PRINTS" id="PR00320">
    <property type="entry name" value="GPROTEINBRPT"/>
</dbReference>
<dbReference type="InParanoid" id="A0A0G4G1K3"/>
<dbReference type="AlphaFoldDB" id="A0A0G4G1K3"/>
<dbReference type="InterPro" id="IPR020472">
    <property type="entry name" value="WD40_PAC1"/>
</dbReference>
<dbReference type="InterPro" id="IPR036322">
    <property type="entry name" value="WD40_repeat_dom_sf"/>
</dbReference>
<evidence type="ECO:0000256" key="5">
    <source>
        <dbReference type="ARBA" id="ARBA00023242"/>
    </source>
</evidence>
<dbReference type="Pfam" id="PF09384">
    <property type="entry name" value="UTP15_C"/>
    <property type="match status" value="1"/>
</dbReference>
<dbReference type="PROSITE" id="PS00678">
    <property type="entry name" value="WD_REPEATS_1"/>
    <property type="match status" value="2"/>
</dbReference>
<dbReference type="EMBL" id="CDMY01000542">
    <property type="protein sequence ID" value="CEM21756.1"/>
    <property type="molecule type" value="Genomic_DNA"/>
</dbReference>
<dbReference type="GO" id="GO:0005730">
    <property type="term" value="C:nucleolus"/>
    <property type="evidence" value="ECO:0007669"/>
    <property type="project" value="UniProtKB-SubCell"/>
</dbReference>
<dbReference type="STRING" id="1169540.A0A0G4G1K3"/>
<dbReference type="PANTHER" id="PTHR19924">
    <property type="entry name" value="UTP15 U3 SMALL NUCLEOLAR RNA-ASSOCIATED PROTEIN 15 FAMILY MEMBER"/>
    <property type="match status" value="1"/>
</dbReference>
<evidence type="ECO:0000256" key="4">
    <source>
        <dbReference type="ARBA" id="ARBA00022737"/>
    </source>
</evidence>
<evidence type="ECO:0000313" key="10">
    <source>
        <dbReference type="Proteomes" id="UP000041254"/>
    </source>
</evidence>
<dbReference type="CDD" id="cd00200">
    <property type="entry name" value="WD40"/>
    <property type="match status" value="1"/>
</dbReference>
<evidence type="ECO:0000313" key="9">
    <source>
        <dbReference type="EMBL" id="CEM21756.1"/>
    </source>
</evidence>
<dbReference type="SMART" id="SM00320">
    <property type="entry name" value="WD40"/>
    <property type="match status" value="6"/>
</dbReference>
<dbReference type="PROSITE" id="PS50082">
    <property type="entry name" value="WD_REPEATS_2"/>
    <property type="match status" value="2"/>
</dbReference>
<feature type="domain" description="U3 small nucleolar RNA-associated protein 15 C-terminal" evidence="8">
    <location>
        <begin position="404"/>
        <end position="546"/>
    </location>
</feature>
<evidence type="ECO:0000256" key="7">
    <source>
        <dbReference type="SAM" id="MobiDB-lite"/>
    </source>
</evidence>
<organism evidence="9 10">
    <name type="scientific">Vitrella brassicaformis (strain CCMP3155)</name>
    <dbReference type="NCBI Taxonomy" id="1169540"/>
    <lineage>
        <taxon>Eukaryota</taxon>
        <taxon>Sar</taxon>
        <taxon>Alveolata</taxon>
        <taxon>Colpodellida</taxon>
        <taxon>Vitrellaceae</taxon>
        <taxon>Vitrella</taxon>
    </lineage>
</organism>
<keyword evidence="2" id="KW-0698">rRNA processing</keyword>
<feature type="repeat" description="WD" evidence="6">
    <location>
        <begin position="160"/>
        <end position="202"/>
    </location>
</feature>
<gene>
    <name evidence="9" type="ORF">Vbra_16710</name>
</gene>
<dbReference type="SUPFAM" id="SSF50978">
    <property type="entry name" value="WD40 repeat-like"/>
    <property type="match status" value="1"/>
</dbReference>
<feature type="region of interest" description="Disordered" evidence="7">
    <location>
        <begin position="196"/>
        <end position="222"/>
    </location>
</feature>
<evidence type="ECO:0000256" key="6">
    <source>
        <dbReference type="PROSITE-ProRule" id="PRU00221"/>
    </source>
</evidence>
<name>A0A0G4G1K3_VITBC</name>
<dbReference type="PhylomeDB" id="A0A0G4G1K3"/>
<reference evidence="9 10" key="1">
    <citation type="submission" date="2014-11" db="EMBL/GenBank/DDBJ databases">
        <authorList>
            <person name="Zhu J."/>
            <person name="Qi W."/>
            <person name="Song R."/>
        </authorList>
    </citation>
    <scope>NUCLEOTIDE SEQUENCE [LARGE SCALE GENOMIC DNA]</scope>
</reference>
<dbReference type="GO" id="GO:0006364">
    <property type="term" value="P:rRNA processing"/>
    <property type="evidence" value="ECO:0007669"/>
    <property type="project" value="UniProtKB-KW"/>
</dbReference>
<dbReference type="OrthoDB" id="448752at2759"/>
<evidence type="ECO:0000256" key="3">
    <source>
        <dbReference type="ARBA" id="ARBA00022574"/>
    </source>
</evidence>
<protein>
    <recommendedName>
        <fullName evidence="8">U3 small nucleolar RNA-associated protein 15 C-terminal domain-containing protein</fullName>
    </recommendedName>
</protein>
<dbReference type="Gene3D" id="2.130.10.10">
    <property type="entry name" value="YVTN repeat-like/Quinoprotein amine dehydrogenase"/>
    <property type="match status" value="2"/>
</dbReference>
<dbReference type="OMA" id="ATYQVVH"/>
<proteinExistence type="predicted"/>
<evidence type="ECO:0000256" key="2">
    <source>
        <dbReference type="ARBA" id="ARBA00022552"/>
    </source>
</evidence>
<dbReference type="InterPro" id="IPR015943">
    <property type="entry name" value="WD40/YVTN_repeat-like_dom_sf"/>
</dbReference>
<dbReference type="PROSITE" id="PS50294">
    <property type="entry name" value="WD_REPEATS_REGION"/>
    <property type="match status" value="2"/>
</dbReference>
<dbReference type="Proteomes" id="UP000041254">
    <property type="component" value="Unassembled WGS sequence"/>
</dbReference>
<keyword evidence="5" id="KW-0539">Nucleus</keyword>
<accession>A0A0G4G1K3</accession>
<dbReference type="InterPro" id="IPR001680">
    <property type="entry name" value="WD40_rpt"/>
</dbReference>
<evidence type="ECO:0000256" key="1">
    <source>
        <dbReference type="ARBA" id="ARBA00004604"/>
    </source>
</evidence>
<dbReference type="Pfam" id="PF00400">
    <property type="entry name" value="WD40"/>
    <property type="match status" value="4"/>
</dbReference>